<gene>
    <name evidence="2" type="ORF">PTXU04_00007</name>
</gene>
<evidence type="ECO:0000313" key="2">
    <source>
        <dbReference type="EMBL" id="QBQ76621.1"/>
    </source>
</evidence>
<dbReference type="EMBL" id="MK373772">
    <property type="protein sequence ID" value="QBQ76621.1"/>
    <property type="molecule type" value="Genomic_DNA"/>
</dbReference>
<reference evidence="2 3" key="1">
    <citation type="submission" date="2019-01" db="EMBL/GenBank/DDBJ databases">
        <title>Still something new to discover - new insights into E. coli phage diversity and taxonomy.</title>
        <authorList>
            <person name="Korf I.H.E."/>
            <person name="Adriaennsens E."/>
            <person name="Dreiseikelmann B."/>
            <person name="Kropinski A."/>
            <person name="Nimtz M."/>
            <person name="Meier-Kolthoff J.P."/>
            <person name="Rohde M."/>
            <person name="van Raaij M."/>
            <person name="Wittmann J."/>
        </authorList>
    </citation>
    <scope>NUCLEOTIDE SEQUENCE [LARGE SCALE GENOMIC DNA]</scope>
</reference>
<dbReference type="Pfam" id="PF23899">
    <property type="entry name" value="SU10_portal"/>
    <property type="match status" value="1"/>
</dbReference>
<protein>
    <recommendedName>
        <fullName evidence="4">Portal protein</fullName>
    </recommendedName>
</protein>
<evidence type="ECO:0008006" key="4">
    <source>
        <dbReference type="Google" id="ProtNLM"/>
    </source>
</evidence>
<feature type="region of interest" description="Disordered" evidence="1">
    <location>
        <begin position="1"/>
        <end position="35"/>
    </location>
</feature>
<organism evidence="2 3">
    <name type="scientific">Escherichia phage PTXU04</name>
    <dbReference type="NCBI Taxonomy" id="2508206"/>
    <lineage>
        <taxon>Viruses</taxon>
        <taxon>Duplodnaviria</taxon>
        <taxon>Heunggongvirae</taxon>
        <taxon>Uroviricota</taxon>
        <taxon>Caudoviricetes</taxon>
        <taxon>Xuquatrovirus</taxon>
        <taxon>Xuquatrovirus PTXU04</taxon>
    </lineage>
</organism>
<feature type="compositionally biased region" description="Low complexity" evidence="1">
    <location>
        <begin position="765"/>
        <end position="784"/>
    </location>
</feature>
<feature type="region of interest" description="Disordered" evidence="1">
    <location>
        <begin position="68"/>
        <end position="90"/>
    </location>
</feature>
<name>A0A482MRJ9_9CAUD</name>
<proteinExistence type="predicted"/>
<dbReference type="Proteomes" id="UP000307461">
    <property type="component" value="Segment"/>
</dbReference>
<feature type="region of interest" description="Disordered" evidence="1">
    <location>
        <begin position="751"/>
        <end position="793"/>
    </location>
</feature>
<sequence>MPNAQKGISESLVGRAPDTQSPYGGGGARGITQVNDDPYRANQIIPGAELDINQASFGEMDSFSQFEKEGDTLQAEEQTYDQPDDSGVAGMSETEWVDLGRRCYDTGRTFYRQGYQTQHINDTYLFKGRHEPGSKYYSEAFRNRSKVFRPLTRMASRSWEADIATALFLNDDYMHISPRNVTDQDADKAAAVLKEIVNLRLDKIWYPICIGAAQDSFINGPAIAKVFWWRETTVTKTDIPVLDEMGNLVGLETTENEIVVHDEPYIDLILPENFIFDPTAKANDVIGTGKYFIHRKMMSVDDVMVRMERGEWNMLSPGEILTCRWAMEDDATQQAKRGEGKPDPINNDNADTRYESVMVNEVFVRRDGIWYTYHMMGTQFLLEMPVELKNRYHHGRLPFVYGTCMIESHNNVPDSKAHLGSELQKAVNEISNQRVDNVKLVLNKRYLARRGASIDLAALTRSTPGGVIFTSDPAGDLIPQEVNDVTSSSYEETQRLTMEMNEAQGTFSGQAVANNREMNETVGGMKLLSNAATKVNDFDIRTFVFTFVRPVLELFMLTVQYYENDETIMHIAVDNSAYFPRLNVEDLTDDLMTKQLEMKVDTGIGATDPVQRVNTLMYGVTTVMQLPGMADNMDSKAVGSAIFSTLGQGDGSKFFPNLAKNFQEPPPSEPPVDPLVQAAQEEAKGRVQEAQIKAELELQKQANQLAADRELKLIQMALDAELEGKRGQLDMLLSMLDNETRLRIAEAQDKTKRQTTALQHGSSLQQTAMQQAQQIGQQVTPTQQEVINESNVK</sequence>
<accession>A0A482MRJ9</accession>
<evidence type="ECO:0000256" key="1">
    <source>
        <dbReference type="SAM" id="MobiDB-lite"/>
    </source>
</evidence>
<keyword evidence="3" id="KW-1185">Reference proteome</keyword>
<dbReference type="InterPro" id="IPR056909">
    <property type="entry name" value="SU10_portal"/>
</dbReference>
<evidence type="ECO:0000313" key="3">
    <source>
        <dbReference type="Proteomes" id="UP000307461"/>
    </source>
</evidence>
<feature type="compositionally biased region" description="Polar residues" evidence="1">
    <location>
        <begin position="754"/>
        <end position="764"/>
    </location>
</feature>